<feature type="disulfide bond" evidence="6">
    <location>
        <begin position="150"/>
        <end position="172"/>
    </location>
</feature>
<dbReference type="PIRSF" id="PIRSF002419">
    <property type="entry name" value="Tetraspanin"/>
    <property type="match status" value="1"/>
</dbReference>
<evidence type="ECO:0000313" key="8">
    <source>
        <dbReference type="Proteomes" id="UP000829291"/>
    </source>
</evidence>
<comment type="similarity">
    <text evidence="2 7">Belongs to the tetraspanin (TM4SF) family.</text>
</comment>
<accession>A0A6J0BT53</accession>
<keyword evidence="8" id="KW-1185">Reference proteome</keyword>
<evidence type="ECO:0000256" key="2">
    <source>
        <dbReference type="ARBA" id="ARBA00006840"/>
    </source>
</evidence>
<dbReference type="Gene3D" id="1.10.1450.10">
    <property type="entry name" value="Tetraspanin"/>
    <property type="match status" value="1"/>
</dbReference>
<dbReference type="PANTHER" id="PTHR19282">
    <property type="entry name" value="TETRASPANIN"/>
    <property type="match status" value="1"/>
</dbReference>
<dbReference type="GeneID" id="107222325"/>
<evidence type="ECO:0000256" key="4">
    <source>
        <dbReference type="ARBA" id="ARBA00022989"/>
    </source>
</evidence>
<gene>
    <name evidence="9" type="primary">LOC107222325</name>
</gene>
<keyword evidence="6" id="KW-1015">Disulfide bond</keyword>
<evidence type="ECO:0000313" key="9">
    <source>
        <dbReference type="RefSeq" id="XP_015517123.1"/>
    </source>
</evidence>
<keyword evidence="5 7" id="KW-0472">Membrane</keyword>
<dbReference type="PANTHER" id="PTHR19282:SF456">
    <property type="entry name" value="CD63 MOLECULE"/>
    <property type="match status" value="1"/>
</dbReference>
<dbReference type="InterPro" id="IPR000301">
    <property type="entry name" value="Tetraspanin_animals"/>
</dbReference>
<dbReference type="CDD" id="cd03127">
    <property type="entry name" value="tetraspanin_LEL"/>
    <property type="match status" value="1"/>
</dbReference>
<dbReference type="InterPro" id="IPR018503">
    <property type="entry name" value="Tetraspanin_CS"/>
</dbReference>
<dbReference type="InterPro" id="IPR008952">
    <property type="entry name" value="Tetraspanin_EC2_sf"/>
</dbReference>
<dbReference type="GO" id="GO:0005886">
    <property type="term" value="C:plasma membrane"/>
    <property type="evidence" value="ECO:0007669"/>
    <property type="project" value="TreeGrafter"/>
</dbReference>
<dbReference type="RefSeq" id="XP_015517123.1">
    <property type="nucleotide sequence ID" value="XM_015661637.2"/>
</dbReference>
<sequence length="246" mass="27096">MVVGVQLSMGSRCVKYLMFIFNLLFVISGILLISLGSVIFAIFHEYRHFLDKEFLSVPSLLIAIGVIIFLIAFFGCCGAVRENYCMLVTFATLMILVFILELAGGISGYVLRAQASDIVTEKMNSSMAEYKDNTEITFLWDGIQKKLRCCGTNEPKDWQLYFDNDSLPMTCCDPQAGAAGTVSCKLNSTSELHVHDVGCAPAFLDFVKLHALQLGGVGFGVAFLQFAGIWFAISLAKSIRNTYESV</sequence>
<feature type="transmembrane region" description="Helical" evidence="7">
    <location>
        <begin position="16"/>
        <end position="43"/>
    </location>
</feature>
<dbReference type="KEGG" id="nlo:107222325"/>
<keyword evidence="4 7" id="KW-1133">Transmembrane helix</keyword>
<comment type="subcellular location">
    <subcellularLocation>
        <location evidence="1 7">Membrane</location>
        <topology evidence="1 7">Multi-pass membrane protein</topology>
    </subcellularLocation>
</comment>
<evidence type="ECO:0000256" key="3">
    <source>
        <dbReference type="ARBA" id="ARBA00022692"/>
    </source>
</evidence>
<keyword evidence="3 7" id="KW-0812">Transmembrane</keyword>
<dbReference type="PROSITE" id="PS00421">
    <property type="entry name" value="TM4_1"/>
    <property type="match status" value="1"/>
</dbReference>
<dbReference type="InParanoid" id="A0A6J0BT53"/>
<evidence type="ECO:0000256" key="7">
    <source>
        <dbReference type="RuleBase" id="RU361218"/>
    </source>
</evidence>
<dbReference type="PRINTS" id="PR00259">
    <property type="entry name" value="TMFOUR"/>
</dbReference>
<protein>
    <recommendedName>
        <fullName evidence="7">Tetraspanin</fullName>
    </recommendedName>
</protein>
<evidence type="ECO:0000256" key="5">
    <source>
        <dbReference type="ARBA" id="ARBA00023136"/>
    </source>
</evidence>
<name>A0A6J0BT53_NEOLC</name>
<dbReference type="OrthoDB" id="10033535at2759"/>
<proteinExistence type="inferred from homology"/>
<reference evidence="9" key="1">
    <citation type="submission" date="2025-08" db="UniProtKB">
        <authorList>
            <consortium name="RefSeq"/>
        </authorList>
    </citation>
    <scope>IDENTIFICATION</scope>
    <source>
        <tissue evidence="9">Thorax and Abdomen</tissue>
    </source>
</reference>
<evidence type="ECO:0000256" key="1">
    <source>
        <dbReference type="ARBA" id="ARBA00004141"/>
    </source>
</evidence>
<dbReference type="Pfam" id="PF00335">
    <property type="entry name" value="Tetraspanin"/>
    <property type="match status" value="1"/>
</dbReference>
<feature type="transmembrane region" description="Helical" evidence="7">
    <location>
        <begin position="211"/>
        <end position="233"/>
    </location>
</feature>
<feature type="transmembrane region" description="Helical" evidence="7">
    <location>
        <begin position="55"/>
        <end position="80"/>
    </location>
</feature>
<feature type="transmembrane region" description="Helical" evidence="7">
    <location>
        <begin position="87"/>
        <end position="111"/>
    </location>
</feature>
<dbReference type="Proteomes" id="UP000829291">
    <property type="component" value="Chromosome 5"/>
</dbReference>
<evidence type="ECO:0000256" key="6">
    <source>
        <dbReference type="PIRSR" id="PIRSR002419-1"/>
    </source>
</evidence>
<dbReference type="InterPro" id="IPR018499">
    <property type="entry name" value="Tetraspanin/Peripherin"/>
</dbReference>
<dbReference type="AlphaFoldDB" id="A0A6J0BT53"/>
<dbReference type="SUPFAM" id="SSF48652">
    <property type="entry name" value="Tetraspanin"/>
    <property type="match status" value="1"/>
</dbReference>
<organism evidence="9">
    <name type="scientific">Neodiprion lecontei</name>
    <name type="common">Redheaded pine sawfly</name>
    <dbReference type="NCBI Taxonomy" id="441921"/>
    <lineage>
        <taxon>Eukaryota</taxon>
        <taxon>Metazoa</taxon>
        <taxon>Ecdysozoa</taxon>
        <taxon>Arthropoda</taxon>
        <taxon>Hexapoda</taxon>
        <taxon>Insecta</taxon>
        <taxon>Pterygota</taxon>
        <taxon>Neoptera</taxon>
        <taxon>Endopterygota</taxon>
        <taxon>Hymenoptera</taxon>
        <taxon>Tenthredinoidea</taxon>
        <taxon>Diprionidae</taxon>
        <taxon>Diprioninae</taxon>
        <taxon>Neodiprion</taxon>
    </lineage>
</organism>
<dbReference type="FunCoup" id="A0A6J0BT53">
    <property type="interactions" value="128"/>
</dbReference>